<dbReference type="GO" id="GO:0009279">
    <property type="term" value="C:cell outer membrane"/>
    <property type="evidence" value="ECO:0007669"/>
    <property type="project" value="UniProtKB-SubCell"/>
</dbReference>
<dbReference type="Gene3D" id="3.55.50.30">
    <property type="match status" value="1"/>
</dbReference>
<comment type="caution">
    <text evidence="14">The sequence shown here is derived from an EMBL/GenBank/DDBJ whole genome shotgun (WGS) entry which is preliminary data.</text>
</comment>
<evidence type="ECO:0000256" key="7">
    <source>
        <dbReference type="ARBA" id="ARBA00023065"/>
    </source>
</evidence>
<reference evidence="14 15" key="1">
    <citation type="submission" date="2019-12" db="EMBL/GenBank/DDBJ databases">
        <title>Whole-genome sequencing of Allorhizobium vitis.</title>
        <authorList>
            <person name="Gan H.M."/>
            <person name="Szegedi E."/>
            <person name="Burr T."/>
            <person name="Savka M.A."/>
        </authorList>
    </citation>
    <scope>NUCLEOTIDE SEQUENCE [LARGE SCALE GENOMIC DNA]</scope>
    <source>
        <strain evidence="14 15">CG989</strain>
    </source>
</reference>
<keyword evidence="5 11" id="KW-0812">Transmembrane</keyword>
<protein>
    <submittedName>
        <fullName evidence="14">TonB-dependent receptor</fullName>
    </submittedName>
</protein>
<comment type="subcellular location">
    <subcellularLocation>
        <location evidence="1 11">Cell outer membrane</location>
        <topology evidence="1 11">Multi-pass membrane protein</topology>
    </subcellularLocation>
</comment>
<dbReference type="Pfam" id="PF07715">
    <property type="entry name" value="Plug"/>
    <property type="match status" value="1"/>
</dbReference>
<dbReference type="PANTHER" id="PTHR32552">
    <property type="entry name" value="FERRICHROME IRON RECEPTOR-RELATED"/>
    <property type="match status" value="1"/>
</dbReference>
<dbReference type="Proteomes" id="UP000436692">
    <property type="component" value="Unassembled WGS sequence"/>
</dbReference>
<evidence type="ECO:0000256" key="4">
    <source>
        <dbReference type="ARBA" id="ARBA00022496"/>
    </source>
</evidence>
<dbReference type="PANTHER" id="PTHR32552:SF81">
    <property type="entry name" value="TONB-DEPENDENT OUTER MEMBRANE RECEPTOR"/>
    <property type="match status" value="1"/>
</dbReference>
<keyword evidence="7" id="KW-0406">Ion transport</keyword>
<dbReference type="InterPro" id="IPR011662">
    <property type="entry name" value="Secretin/TonB_short_N"/>
</dbReference>
<keyword evidence="2 11" id="KW-0813">Transport</keyword>
<evidence type="ECO:0000256" key="3">
    <source>
        <dbReference type="ARBA" id="ARBA00022452"/>
    </source>
</evidence>
<accession>A0AAE4WI95</accession>
<dbReference type="PROSITE" id="PS52016">
    <property type="entry name" value="TONB_DEPENDENT_REC_3"/>
    <property type="match status" value="1"/>
</dbReference>
<evidence type="ECO:0000256" key="8">
    <source>
        <dbReference type="ARBA" id="ARBA00023077"/>
    </source>
</evidence>
<keyword evidence="3 11" id="KW-1134">Transmembrane beta strand</keyword>
<gene>
    <name evidence="14" type="ORF">GOZ95_22625</name>
</gene>
<organism evidence="14 15">
    <name type="scientific">Agrobacterium vitis</name>
    <name type="common">Rhizobium vitis</name>
    <dbReference type="NCBI Taxonomy" id="373"/>
    <lineage>
        <taxon>Bacteria</taxon>
        <taxon>Pseudomonadati</taxon>
        <taxon>Pseudomonadota</taxon>
        <taxon>Alphaproteobacteria</taxon>
        <taxon>Hyphomicrobiales</taxon>
        <taxon>Rhizobiaceae</taxon>
        <taxon>Rhizobium/Agrobacterium group</taxon>
        <taxon>Agrobacterium</taxon>
    </lineage>
</organism>
<evidence type="ECO:0000259" key="13">
    <source>
        <dbReference type="SMART" id="SM00965"/>
    </source>
</evidence>
<dbReference type="Pfam" id="PF00593">
    <property type="entry name" value="TonB_dep_Rec_b-barrel"/>
    <property type="match status" value="1"/>
</dbReference>
<keyword evidence="4" id="KW-0410">Iron transport</keyword>
<keyword evidence="14" id="KW-0675">Receptor</keyword>
<evidence type="ECO:0000256" key="10">
    <source>
        <dbReference type="ARBA" id="ARBA00023237"/>
    </source>
</evidence>
<name>A0AAE4WI95_AGRVI</name>
<comment type="similarity">
    <text evidence="11 12">Belongs to the TonB-dependent receptor family.</text>
</comment>
<sequence>MFYGSESQTGKINRLPPEHNVELLLTVGCKALSTGEFGGSMTKTFSTTHEARASLRAVLLAGSALVMLTPALPAMVREAQAQMSQHAISVPAGPLTPALNSLAAQTGLQILFDASVAQNKSTRGVNGTLTPEQALKAVLAGTGVDARFAGENRVTLQNATSASGNPEQEGTLLEPIVIYGARNATTLGGTTSSVAILNAESLANSQIRTTQETFRRMANTMDSATVNAGFVIRGMSSEGLVSSGGPAGSIYIDGILQTRYNARFGARNLWDVEQVEVYRGPQSTLSGRAAMTGAVYIKSKDPTFEKEVEVSTTVGTDNLLGTAIMVNTPIVEDQVALRLSGSYERSKAQPSYSDFKSYDNYDDLITDISGIARAKLLLTPSELPDTRAVLTYSYSKDRPNDALVGLYSGRGDFNNAPVTYTEYRWTETHNLGLEVTHDISDTLRFTSQTGYQYGINNRRSIDYGTENVVNGITGEDVNSILTQEFRLNYEGDRWKWVTGIYGSYEKWDGATDIVAFDYYQQNDTQHRTTANLAIFGEATYEFAPTWFTTLGGRLDYLRDKDHQQNYSGLIDDAAVLTGDPTSLTEYNFVPKVGISKEFGSNQKVGLTYTEGFRSGGSYLDRVTGELGTYDPEYSKNIELSYKGTLLDDRLTLNANLFYTKYSDQQVEIRPDPSIPGYRIISNAATSRSWGFEIEPSMQVTDQFTTFASIGYLNTKFIDFNHAALSEPQDGKSFPEAPEWSLGFGGRYEFQNGVFVGADAKYTTSYNSRFGTNGMYKIDARFIVNAQVGFKKDNWQVTLFSENLTDEKYFTLIDPDYSLPYGQAGKRRSFGLNLRAKF</sequence>
<dbReference type="Gene3D" id="2.40.170.20">
    <property type="entry name" value="TonB-dependent receptor, beta-barrel domain"/>
    <property type="match status" value="1"/>
</dbReference>
<dbReference type="SMART" id="SM00965">
    <property type="entry name" value="STN"/>
    <property type="match status" value="1"/>
</dbReference>
<feature type="domain" description="Secretin/TonB short N-terminal" evidence="13">
    <location>
        <begin position="108"/>
        <end position="159"/>
    </location>
</feature>
<evidence type="ECO:0000313" key="15">
    <source>
        <dbReference type="Proteomes" id="UP000436692"/>
    </source>
</evidence>
<dbReference type="InterPro" id="IPR039426">
    <property type="entry name" value="TonB-dep_rcpt-like"/>
</dbReference>
<evidence type="ECO:0000256" key="11">
    <source>
        <dbReference type="PROSITE-ProRule" id="PRU01360"/>
    </source>
</evidence>
<dbReference type="GO" id="GO:0006826">
    <property type="term" value="P:iron ion transport"/>
    <property type="evidence" value="ECO:0007669"/>
    <property type="project" value="UniProtKB-KW"/>
</dbReference>
<evidence type="ECO:0000256" key="5">
    <source>
        <dbReference type="ARBA" id="ARBA00022692"/>
    </source>
</evidence>
<evidence type="ECO:0000256" key="6">
    <source>
        <dbReference type="ARBA" id="ARBA00023004"/>
    </source>
</evidence>
<evidence type="ECO:0000313" key="14">
    <source>
        <dbReference type="EMBL" id="MUZ60223.1"/>
    </source>
</evidence>
<dbReference type="SUPFAM" id="SSF56935">
    <property type="entry name" value="Porins"/>
    <property type="match status" value="1"/>
</dbReference>
<evidence type="ECO:0000256" key="9">
    <source>
        <dbReference type="ARBA" id="ARBA00023136"/>
    </source>
</evidence>
<dbReference type="InterPro" id="IPR012910">
    <property type="entry name" value="Plug_dom"/>
</dbReference>
<dbReference type="Pfam" id="PF07660">
    <property type="entry name" value="STN"/>
    <property type="match status" value="1"/>
</dbReference>
<dbReference type="InterPro" id="IPR036942">
    <property type="entry name" value="Beta-barrel_TonB_sf"/>
</dbReference>
<evidence type="ECO:0000256" key="12">
    <source>
        <dbReference type="RuleBase" id="RU003357"/>
    </source>
</evidence>
<keyword evidence="6" id="KW-0408">Iron</keyword>
<dbReference type="InterPro" id="IPR000531">
    <property type="entry name" value="Beta-barrel_TonB"/>
</dbReference>
<keyword evidence="10 11" id="KW-0998">Cell outer membrane</keyword>
<proteinExistence type="inferred from homology"/>
<dbReference type="EMBL" id="WPHM01000015">
    <property type="protein sequence ID" value="MUZ60223.1"/>
    <property type="molecule type" value="Genomic_DNA"/>
</dbReference>
<keyword evidence="8 12" id="KW-0798">TonB box</keyword>
<evidence type="ECO:0000256" key="2">
    <source>
        <dbReference type="ARBA" id="ARBA00022448"/>
    </source>
</evidence>
<keyword evidence="9 11" id="KW-0472">Membrane</keyword>
<evidence type="ECO:0000256" key="1">
    <source>
        <dbReference type="ARBA" id="ARBA00004571"/>
    </source>
</evidence>
<dbReference type="AlphaFoldDB" id="A0AAE4WI95"/>